<accession>A0A6L5XMG6</accession>
<organism evidence="3 4">
    <name type="scientific">Desulfovibrio porci</name>
    <dbReference type="NCBI Taxonomy" id="2605782"/>
    <lineage>
        <taxon>Bacteria</taxon>
        <taxon>Pseudomonadati</taxon>
        <taxon>Thermodesulfobacteriota</taxon>
        <taxon>Desulfovibrionia</taxon>
        <taxon>Desulfovibrionales</taxon>
        <taxon>Desulfovibrionaceae</taxon>
        <taxon>Desulfovibrio</taxon>
    </lineage>
</organism>
<comment type="similarity">
    <text evidence="2">Belongs to the bacterial solute-binding protein 1 family.</text>
</comment>
<dbReference type="InterPro" id="IPR006059">
    <property type="entry name" value="SBP"/>
</dbReference>
<reference evidence="3 4" key="1">
    <citation type="submission" date="2019-09" db="EMBL/GenBank/DDBJ databases">
        <title>In-depth cultivation of the pig gut microbiome towards novel bacterial diversity and tailored functional studies.</title>
        <authorList>
            <person name="Wylensek D."/>
            <person name="Hitch T.C.A."/>
            <person name="Clavel T."/>
        </authorList>
    </citation>
    <scope>NUCLEOTIDE SEQUENCE [LARGE SCALE GENOMIC DNA]</scope>
    <source>
        <strain evidence="3 4">PG-178-WT-4</strain>
    </source>
</reference>
<dbReference type="Pfam" id="PF13416">
    <property type="entry name" value="SBP_bac_8"/>
    <property type="match status" value="1"/>
</dbReference>
<dbReference type="PROSITE" id="PS51257">
    <property type="entry name" value="PROKAR_LIPOPROTEIN"/>
    <property type="match status" value="1"/>
</dbReference>
<evidence type="ECO:0000313" key="4">
    <source>
        <dbReference type="Proteomes" id="UP000477488"/>
    </source>
</evidence>
<dbReference type="PANTHER" id="PTHR43649:SF12">
    <property type="entry name" value="DIACETYLCHITOBIOSE BINDING PROTEIN DASA"/>
    <property type="match status" value="1"/>
</dbReference>
<comment type="caution">
    <text evidence="3">The sequence shown here is derived from an EMBL/GenBank/DDBJ whole genome shotgun (WGS) entry which is preliminary data.</text>
</comment>
<proteinExistence type="inferred from homology"/>
<dbReference type="InterPro" id="IPR050490">
    <property type="entry name" value="Bact_solute-bd_prot1"/>
</dbReference>
<protein>
    <submittedName>
        <fullName evidence="3">Extracellular solute-binding protein</fullName>
    </submittedName>
</protein>
<dbReference type="EMBL" id="VUMH01000008">
    <property type="protein sequence ID" value="MSS28189.1"/>
    <property type="molecule type" value="Genomic_DNA"/>
</dbReference>
<dbReference type="SUPFAM" id="SSF53850">
    <property type="entry name" value="Periplasmic binding protein-like II"/>
    <property type="match status" value="1"/>
</dbReference>
<dbReference type="PANTHER" id="PTHR43649">
    <property type="entry name" value="ARABINOSE-BINDING PROTEIN-RELATED"/>
    <property type="match status" value="1"/>
</dbReference>
<evidence type="ECO:0000256" key="1">
    <source>
        <dbReference type="ARBA" id="ARBA00004418"/>
    </source>
</evidence>
<name>A0A6L5XMG6_9BACT</name>
<dbReference type="Proteomes" id="UP000477488">
    <property type="component" value="Unassembled WGS sequence"/>
</dbReference>
<evidence type="ECO:0000313" key="3">
    <source>
        <dbReference type="EMBL" id="MSS28189.1"/>
    </source>
</evidence>
<dbReference type="Gene3D" id="3.40.190.10">
    <property type="entry name" value="Periplasmic binding protein-like II"/>
    <property type="match status" value="1"/>
</dbReference>
<keyword evidence="4" id="KW-1185">Reference proteome</keyword>
<dbReference type="AlphaFoldDB" id="A0A6L5XMG6"/>
<evidence type="ECO:0000256" key="2">
    <source>
        <dbReference type="ARBA" id="ARBA00008520"/>
    </source>
</evidence>
<dbReference type="GO" id="GO:0042597">
    <property type="term" value="C:periplasmic space"/>
    <property type="evidence" value="ECO:0007669"/>
    <property type="project" value="UniProtKB-SubCell"/>
</dbReference>
<comment type="subcellular location">
    <subcellularLocation>
        <location evidence="1">Periplasm</location>
    </subcellularLocation>
</comment>
<gene>
    <name evidence="3" type="ORF">FYJ44_09110</name>
</gene>
<sequence>MTMSSKLAEISRKVRKTFLLGMFFVYMLLLCSCTDSPLDPDKPVTLTMWHVYGAQARSPMNILIDRFNQTVGKKQGIIINVTSVSSTWNIHDELVASAREEPGSEELPDLFTCYPKTLAIIGNSRVLDWKKYFSEEELQNYVPAFLEEGMMDGALYGFPFAKSTNLLYVNDTLFEPFSRETGISYADLSTLEGVFRASARYYEWSGGKSFFMYDDWMHYAILNSESLGEPFFEKENIRWDNPALLKLWRPLAKASVNGQLWLNPGYNSTVMMMGEVVCGVGSSAAVLYYNDTLTLKDNSTLPLRLTILPDPRFEGAKRLDIQRGSSLYARASTPKKEYAAAVFCKWLTSPEINFSLAVQGGYMPVQKEAFQRLKQAEYADFSHDRYKQAYKVLLSLYETSTFVSVPAFENYGELERQFGAALRDVLSSYRGTRYSGEGDPESVVRASLTQMKKRLAVPFQ</sequence>